<comment type="caution">
    <text evidence="3">The sequence shown here is derived from an EMBL/GenBank/DDBJ whole genome shotgun (WGS) entry which is preliminary data.</text>
</comment>
<evidence type="ECO:0000313" key="4">
    <source>
        <dbReference type="Proteomes" id="UP000177091"/>
    </source>
</evidence>
<keyword evidence="2" id="KW-0472">Membrane</keyword>
<evidence type="ECO:0000256" key="1">
    <source>
        <dbReference type="SAM" id="MobiDB-lite"/>
    </source>
</evidence>
<accession>A0A1F7WME7</accession>
<dbReference type="AlphaFoldDB" id="A0A1F7WME7"/>
<sequence>MGLRNELSQVVESTGEANPKKPFPVFAGVLVGLGVLLVGVSGFIFIKAKRRYNGMDEKTS</sequence>
<dbReference type="EMBL" id="MGFK01000024">
    <property type="protein sequence ID" value="OGM04016.1"/>
    <property type="molecule type" value="Genomic_DNA"/>
</dbReference>
<dbReference type="Proteomes" id="UP000177091">
    <property type="component" value="Unassembled WGS sequence"/>
</dbReference>
<gene>
    <name evidence="3" type="ORF">A2112_01195</name>
</gene>
<feature type="compositionally biased region" description="Polar residues" evidence="1">
    <location>
        <begin position="1"/>
        <end position="16"/>
    </location>
</feature>
<feature type="transmembrane region" description="Helical" evidence="2">
    <location>
        <begin position="23"/>
        <end position="46"/>
    </location>
</feature>
<keyword evidence="2" id="KW-1133">Transmembrane helix</keyword>
<evidence type="ECO:0000313" key="3">
    <source>
        <dbReference type="EMBL" id="OGM04016.1"/>
    </source>
</evidence>
<proteinExistence type="predicted"/>
<feature type="region of interest" description="Disordered" evidence="1">
    <location>
        <begin position="1"/>
        <end position="20"/>
    </location>
</feature>
<protein>
    <submittedName>
        <fullName evidence="3">Uncharacterized protein</fullName>
    </submittedName>
</protein>
<reference evidence="3 4" key="1">
    <citation type="journal article" date="2016" name="Nat. Commun.">
        <title>Thousands of microbial genomes shed light on interconnected biogeochemical processes in an aquifer system.</title>
        <authorList>
            <person name="Anantharaman K."/>
            <person name="Brown C.T."/>
            <person name="Hug L.A."/>
            <person name="Sharon I."/>
            <person name="Castelle C.J."/>
            <person name="Probst A.J."/>
            <person name="Thomas B.C."/>
            <person name="Singh A."/>
            <person name="Wilkins M.J."/>
            <person name="Karaoz U."/>
            <person name="Brodie E.L."/>
            <person name="Williams K.H."/>
            <person name="Hubbard S.S."/>
            <person name="Banfield J.F."/>
        </authorList>
    </citation>
    <scope>NUCLEOTIDE SEQUENCE [LARGE SCALE GENOMIC DNA]</scope>
</reference>
<name>A0A1F7WME7_9BACT</name>
<evidence type="ECO:0000256" key="2">
    <source>
        <dbReference type="SAM" id="Phobius"/>
    </source>
</evidence>
<organism evidence="3 4">
    <name type="scientific">Candidatus Woesebacteria bacterium GWA1_42_12</name>
    <dbReference type="NCBI Taxonomy" id="1802472"/>
    <lineage>
        <taxon>Bacteria</taxon>
        <taxon>Candidatus Woeseibacteriota</taxon>
    </lineage>
</organism>
<keyword evidence="2" id="KW-0812">Transmembrane</keyword>